<sequence length="65" mass="7423">MKFGNFSNSWYRISLDTEQQIFYATSKQHPEQIASGITIDDAVRKLTVQTQHIDSFKGNSQDQTA</sequence>
<evidence type="ECO:0000313" key="2">
    <source>
        <dbReference type="Proteomes" id="UP000078582"/>
    </source>
</evidence>
<protein>
    <submittedName>
        <fullName evidence="1">Uncharacterized protein</fullName>
    </submittedName>
</protein>
<gene>
    <name evidence="1" type="ORF">AYR53_00405</name>
</gene>
<dbReference type="EMBL" id="CP014873">
    <property type="protein sequence ID" value="ANK61347.1"/>
    <property type="molecule type" value="Genomic_DNA"/>
</dbReference>
<accession>A0A192GZD2</accession>
<dbReference type="OrthoDB" id="2323709at2"/>
<dbReference type="RefSeq" id="WP_068222688.1">
    <property type="nucleotide sequence ID" value="NZ_CP014623.1"/>
</dbReference>
<keyword evidence="2" id="KW-1185">Reference proteome</keyword>
<dbReference type="KEGG" id="lbt:AYR52_01085"/>
<dbReference type="GeneID" id="42980696"/>
<evidence type="ECO:0000313" key="1">
    <source>
        <dbReference type="EMBL" id="ANK61347.1"/>
    </source>
</evidence>
<proteinExistence type="predicted"/>
<organism evidence="1 2">
    <name type="scientific">Loigolactobacillus backii</name>
    <dbReference type="NCBI Taxonomy" id="375175"/>
    <lineage>
        <taxon>Bacteria</taxon>
        <taxon>Bacillati</taxon>
        <taxon>Bacillota</taxon>
        <taxon>Bacilli</taxon>
        <taxon>Lactobacillales</taxon>
        <taxon>Lactobacillaceae</taxon>
        <taxon>Loigolactobacillus</taxon>
    </lineage>
</organism>
<reference evidence="1 2" key="1">
    <citation type="submission" date="2016-03" db="EMBL/GenBank/DDBJ databases">
        <title>Pediococcus and Lactobacillus from brewery environment - whole genome sequencing and assembly.</title>
        <authorList>
            <person name="Behr J."/>
            <person name="Geissler A.J."/>
            <person name="Vogel R.F."/>
        </authorList>
    </citation>
    <scope>NUCLEOTIDE SEQUENCE [LARGE SCALE GENOMIC DNA]</scope>
    <source>
        <strain evidence="1 2">TMW 1.1989</strain>
    </source>
</reference>
<dbReference type="Proteomes" id="UP000078582">
    <property type="component" value="Chromosome"/>
</dbReference>
<dbReference type="AlphaFoldDB" id="A0A192GZD2"/>
<name>A0A192GZD2_9LACO</name>